<protein>
    <recommendedName>
        <fullName evidence="2">3-keto-alpha-glucoside-1,2-lyase/3-keto-2-hydroxy-glucal hydratase domain-containing protein</fullName>
    </recommendedName>
</protein>
<sequence length="276" mass="30618">MKYAPPLLLVFAALLCLSPAPPPAGGWVSLFNGKDLKNWDVKIAKHALNENYGNTFRVENGVLKVAYEGYSDFADQYGHLFYRQKFSHYLLSVEYRFTGQQVKGGPGWAVRNSGVMFHAQPAAALGRNQDFPISIEAQFLGGNGKDPRTTLNLCTPGTHVVLNGKLFTPHCVDSKSKTYHGDRWVRASLLVLGDSLIRHIVEGDTVLTYAKPQVGGEHVSGHDPKHKRDGQPLKEGYIALQSESHPIEFRTVQLLDLAPYAKDRKKLAAVLRRSEP</sequence>
<dbReference type="GO" id="GO:0016787">
    <property type="term" value="F:hydrolase activity"/>
    <property type="evidence" value="ECO:0007669"/>
    <property type="project" value="InterPro"/>
</dbReference>
<feature type="domain" description="3-keto-alpha-glucoside-1,2-lyase/3-keto-2-hydroxy-glucal hydratase" evidence="2">
    <location>
        <begin position="26"/>
        <end position="254"/>
    </location>
</feature>
<accession>A0A6J4KKH8</accession>
<evidence type="ECO:0000259" key="2">
    <source>
        <dbReference type="Pfam" id="PF06439"/>
    </source>
</evidence>
<keyword evidence="1" id="KW-0732">Signal</keyword>
<reference evidence="3" key="1">
    <citation type="submission" date="2020-02" db="EMBL/GenBank/DDBJ databases">
        <authorList>
            <person name="Meier V. D."/>
        </authorList>
    </citation>
    <scope>NUCLEOTIDE SEQUENCE</scope>
    <source>
        <strain evidence="3">AVDCRST_MAG56</strain>
    </source>
</reference>
<name>A0A6J4KKH8_9SPHI</name>
<dbReference type="InterPro" id="IPR010496">
    <property type="entry name" value="AL/BT2_dom"/>
</dbReference>
<gene>
    <name evidence="3" type="ORF">AVDCRST_MAG56-5932</name>
</gene>
<dbReference type="AlphaFoldDB" id="A0A6J4KKH8"/>
<dbReference type="Pfam" id="PF06439">
    <property type="entry name" value="3keto-disac_hyd"/>
    <property type="match status" value="1"/>
</dbReference>
<organism evidence="3">
    <name type="scientific">uncultured Cytophagales bacterium</name>
    <dbReference type="NCBI Taxonomy" id="158755"/>
    <lineage>
        <taxon>Bacteria</taxon>
        <taxon>Pseudomonadati</taxon>
        <taxon>Bacteroidota</taxon>
        <taxon>Sphingobacteriia</taxon>
        <taxon>Sphingobacteriales</taxon>
        <taxon>environmental samples</taxon>
    </lineage>
</organism>
<dbReference type="EMBL" id="CADCTQ010000489">
    <property type="protein sequence ID" value="CAA9307620.1"/>
    <property type="molecule type" value="Genomic_DNA"/>
</dbReference>
<feature type="signal peptide" evidence="1">
    <location>
        <begin position="1"/>
        <end position="24"/>
    </location>
</feature>
<feature type="chain" id="PRO_5026729872" description="3-keto-alpha-glucoside-1,2-lyase/3-keto-2-hydroxy-glucal hydratase domain-containing protein" evidence="1">
    <location>
        <begin position="25"/>
        <end position="276"/>
    </location>
</feature>
<dbReference type="Gene3D" id="2.60.120.560">
    <property type="entry name" value="Exo-inulinase, domain 1"/>
    <property type="match status" value="1"/>
</dbReference>
<evidence type="ECO:0000313" key="3">
    <source>
        <dbReference type="EMBL" id="CAA9307620.1"/>
    </source>
</evidence>
<proteinExistence type="predicted"/>
<evidence type="ECO:0000256" key="1">
    <source>
        <dbReference type="SAM" id="SignalP"/>
    </source>
</evidence>